<accession>A0ABQ5E749</accession>
<name>A0ABQ5E749_9ASTR</name>
<protein>
    <submittedName>
        <fullName evidence="1">Uncharacterized protein</fullName>
    </submittedName>
</protein>
<evidence type="ECO:0000313" key="1">
    <source>
        <dbReference type="EMBL" id="GJT46698.1"/>
    </source>
</evidence>
<gene>
    <name evidence="1" type="ORF">Tco_0955413</name>
</gene>
<organism evidence="1 2">
    <name type="scientific">Tanacetum coccineum</name>
    <dbReference type="NCBI Taxonomy" id="301880"/>
    <lineage>
        <taxon>Eukaryota</taxon>
        <taxon>Viridiplantae</taxon>
        <taxon>Streptophyta</taxon>
        <taxon>Embryophyta</taxon>
        <taxon>Tracheophyta</taxon>
        <taxon>Spermatophyta</taxon>
        <taxon>Magnoliopsida</taxon>
        <taxon>eudicotyledons</taxon>
        <taxon>Gunneridae</taxon>
        <taxon>Pentapetalae</taxon>
        <taxon>asterids</taxon>
        <taxon>campanulids</taxon>
        <taxon>Asterales</taxon>
        <taxon>Asteraceae</taxon>
        <taxon>Asteroideae</taxon>
        <taxon>Anthemideae</taxon>
        <taxon>Anthemidinae</taxon>
        <taxon>Tanacetum</taxon>
    </lineage>
</organism>
<reference evidence="1" key="2">
    <citation type="submission" date="2022-01" db="EMBL/GenBank/DDBJ databases">
        <authorList>
            <person name="Yamashiro T."/>
            <person name="Shiraishi A."/>
            <person name="Satake H."/>
            <person name="Nakayama K."/>
        </authorList>
    </citation>
    <scope>NUCLEOTIDE SEQUENCE</scope>
</reference>
<dbReference type="Proteomes" id="UP001151760">
    <property type="component" value="Unassembled WGS sequence"/>
</dbReference>
<keyword evidence="2" id="KW-1185">Reference proteome</keyword>
<reference evidence="1" key="1">
    <citation type="journal article" date="2022" name="Int. J. Mol. Sci.">
        <title>Draft Genome of Tanacetum Coccineum: Genomic Comparison of Closely Related Tanacetum-Family Plants.</title>
        <authorList>
            <person name="Yamashiro T."/>
            <person name="Shiraishi A."/>
            <person name="Nakayama K."/>
            <person name="Satake H."/>
        </authorList>
    </citation>
    <scope>NUCLEOTIDE SEQUENCE</scope>
</reference>
<evidence type="ECO:0000313" key="2">
    <source>
        <dbReference type="Proteomes" id="UP001151760"/>
    </source>
</evidence>
<sequence length="184" mass="20414">MQDKNIAISELKKLIENCKGKSVETQFNKPYVVRQPNAQRIPKPSVLGKPTPFSNSPKMRSFQTKQLVNKTNVSDGLFKQVTQQNLPQIRKQAVRNTNVIAPGPSRNKPKLCVTSVTKGKAPFLNVHRSIDLNKSSSVLMADNVLISSVHGLLKKKGKLYVFSALTPIPLEEMSLTSGFSKDEQ</sequence>
<dbReference type="EMBL" id="BQNB010016007">
    <property type="protein sequence ID" value="GJT46698.1"/>
    <property type="molecule type" value="Genomic_DNA"/>
</dbReference>
<comment type="caution">
    <text evidence="1">The sequence shown here is derived from an EMBL/GenBank/DDBJ whole genome shotgun (WGS) entry which is preliminary data.</text>
</comment>
<proteinExistence type="predicted"/>